<name>A0A1Q9DWT0_SYMMI</name>
<dbReference type="Proteomes" id="UP000186817">
    <property type="component" value="Unassembled WGS sequence"/>
</dbReference>
<evidence type="ECO:0000313" key="3">
    <source>
        <dbReference type="Proteomes" id="UP000186817"/>
    </source>
</evidence>
<organism evidence="2 3">
    <name type="scientific">Symbiodinium microadriaticum</name>
    <name type="common">Dinoflagellate</name>
    <name type="synonym">Zooxanthella microadriatica</name>
    <dbReference type="NCBI Taxonomy" id="2951"/>
    <lineage>
        <taxon>Eukaryota</taxon>
        <taxon>Sar</taxon>
        <taxon>Alveolata</taxon>
        <taxon>Dinophyceae</taxon>
        <taxon>Suessiales</taxon>
        <taxon>Symbiodiniaceae</taxon>
        <taxon>Symbiodinium</taxon>
    </lineage>
</organism>
<keyword evidence="3" id="KW-1185">Reference proteome</keyword>
<protein>
    <submittedName>
        <fullName evidence="2">Uncharacterized protein</fullName>
    </submittedName>
</protein>
<feature type="region of interest" description="Disordered" evidence="1">
    <location>
        <begin position="143"/>
        <end position="192"/>
    </location>
</feature>
<evidence type="ECO:0000256" key="1">
    <source>
        <dbReference type="SAM" id="MobiDB-lite"/>
    </source>
</evidence>
<sequence length="192" mass="20373">MASPSPSSGSLEIGVANLAIPLEDEAGSAMAEPASSHGASDDTAFDGPPMKAPPPTQPWLARGAEVLIPQGTALIPEPTPESFALGWWVPLGASCRPPRGQEDWPTPGSGTVQNNFRYPEVGHWWYLECTKCHQVHMKLKHVEDPQQDHAEGAPGDGAIDHEAQEEPQQEDAEGAPGDGDHAEHQPEQGSAD</sequence>
<dbReference type="EMBL" id="LSRX01000355">
    <property type="protein sequence ID" value="OLP99611.1"/>
    <property type="molecule type" value="Genomic_DNA"/>
</dbReference>
<reference evidence="2 3" key="1">
    <citation type="submission" date="2016-02" db="EMBL/GenBank/DDBJ databases">
        <title>Genome analysis of coral dinoflagellate symbionts highlights evolutionary adaptations to a symbiotic lifestyle.</title>
        <authorList>
            <person name="Aranda M."/>
            <person name="Li Y."/>
            <person name="Liew Y.J."/>
            <person name="Baumgarten S."/>
            <person name="Simakov O."/>
            <person name="Wilson M."/>
            <person name="Piel J."/>
            <person name="Ashoor H."/>
            <person name="Bougouffa S."/>
            <person name="Bajic V.B."/>
            <person name="Ryu T."/>
            <person name="Ravasi T."/>
            <person name="Bayer T."/>
            <person name="Micklem G."/>
            <person name="Kim H."/>
            <person name="Bhak J."/>
            <person name="Lajeunesse T.C."/>
            <person name="Voolstra C.R."/>
        </authorList>
    </citation>
    <scope>NUCLEOTIDE SEQUENCE [LARGE SCALE GENOMIC DNA]</scope>
    <source>
        <strain evidence="2 3">CCMP2467</strain>
    </source>
</reference>
<proteinExistence type="predicted"/>
<comment type="caution">
    <text evidence="2">The sequence shown here is derived from an EMBL/GenBank/DDBJ whole genome shotgun (WGS) entry which is preliminary data.</text>
</comment>
<feature type="region of interest" description="Disordered" evidence="1">
    <location>
        <begin position="24"/>
        <end position="55"/>
    </location>
</feature>
<dbReference type="AlphaFoldDB" id="A0A1Q9DWT0"/>
<gene>
    <name evidence="2" type="ORF">AK812_SmicGene17800</name>
</gene>
<accession>A0A1Q9DWT0</accession>
<evidence type="ECO:0000313" key="2">
    <source>
        <dbReference type="EMBL" id="OLP99611.1"/>
    </source>
</evidence>